<reference evidence="1 2" key="1">
    <citation type="submission" date="2018-12" db="EMBL/GenBank/DDBJ databases">
        <authorList>
            <person name="Feng G."/>
            <person name="Zhu H."/>
        </authorList>
    </citation>
    <scope>NUCLEOTIDE SEQUENCE [LARGE SCALE GENOMIC DNA]</scope>
    <source>
        <strain evidence="1 2">9PBR-2</strain>
    </source>
</reference>
<dbReference type="EMBL" id="RWIS01000001">
    <property type="protein sequence ID" value="RSK37274.1"/>
    <property type="molecule type" value="Genomic_DNA"/>
</dbReference>
<proteinExistence type="predicted"/>
<dbReference type="Proteomes" id="UP000280066">
    <property type="component" value="Unassembled WGS sequence"/>
</dbReference>
<sequence length="80" mass="8376">MLHLNQYHMMECGTFQENILRDDRNVVAPVSSSVFAGFAASTAPVSEAVFLCSAGSAAAAASKVICAHPTILYSLTLPSS</sequence>
<organism evidence="1 2">
    <name type="scientific">Hymenobacter metallilatus</name>
    <dbReference type="NCBI Taxonomy" id="2493666"/>
    <lineage>
        <taxon>Bacteria</taxon>
        <taxon>Pseudomonadati</taxon>
        <taxon>Bacteroidota</taxon>
        <taxon>Cytophagia</taxon>
        <taxon>Cytophagales</taxon>
        <taxon>Hymenobacteraceae</taxon>
        <taxon>Hymenobacter</taxon>
    </lineage>
</organism>
<name>A0A428JTA9_9BACT</name>
<evidence type="ECO:0000313" key="1">
    <source>
        <dbReference type="EMBL" id="RSK37274.1"/>
    </source>
</evidence>
<accession>A0A428JTA9</accession>
<dbReference type="RefSeq" id="WP_125425758.1">
    <property type="nucleotide sequence ID" value="NZ_RWIS01000001.1"/>
</dbReference>
<evidence type="ECO:0000313" key="2">
    <source>
        <dbReference type="Proteomes" id="UP000280066"/>
    </source>
</evidence>
<keyword evidence="2" id="KW-1185">Reference proteome</keyword>
<comment type="caution">
    <text evidence="1">The sequence shown here is derived from an EMBL/GenBank/DDBJ whole genome shotgun (WGS) entry which is preliminary data.</text>
</comment>
<protein>
    <submittedName>
        <fullName evidence="1">Uncharacterized protein</fullName>
    </submittedName>
</protein>
<dbReference type="AlphaFoldDB" id="A0A428JTA9"/>
<gene>
    <name evidence="1" type="ORF">EI290_01055</name>
</gene>